<feature type="non-terminal residue" evidence="1">
    <location>
        <position position="61"/>
    </location>
</feature>
<gene>
    <name evidence="1" type="ORF">GSLYS_00011519001</name>
</gene>
<dbReference type="AlphaFoldDB" id="A0AAV2HU19"/>
<accession>A0AAV2HU19</accession>
<sequence length="61" mass="7077">SLSALTQQDLDYFAKNIQLNFSLIENSFFNKKLFEAEILLTNKGKRPFPPLGWEIIFSQVI</sequence>
<feature type="non-terminal residue" evidence="1">
    <location>
        <position position="1"/>
    </location>
</feature>
<dbReference type="InterPro" id="IPR008965">
    <property type="entry name" value="CBM2/CBM3_carb-bd_dom_sf"/>
</dbReference>
<dbReference type="GO" id="GO:0030247">
    <property type="term" value="F:polysaccharide binding"/>
    <property type="evidence" value="ECO:0007669"/>
    <property type="project" value="InterPro"/>
</dbReference>
<proteinExistence type="predicted"/>
<dbReference type="EMBL" id="CAXITT010000269">
    <property type="protein sequence ID" value="CAL1537616.1"/>
    <property type="molecule type" value="Genomic_DNA"/>
</dbReference>
<keyword evidence="2" id="KW-1185">Reference proteome</keyword>
<dbReference type="Proteomes" id="UP001497497">
    <property type="component" value="Unassembled WGS sequence"/>
</dbReference>
<organism evidence="1 2">
    <name type="scientific">Lymnaea stagnalis</name>
    <name type="common">Great pond snail</name>
    <name type="synonym">Helix stagnalis</name>
    <dbReference type="NCBI Taxonomy" id="6523"/>
    <lineage>
        <taxon>Eukaryota</taxon>
        <taxon>Metazoa</taxon>
        <taxon>Spiralia</taxon>
        <taxon>Lophotrochozoa</taxon>
        <taxon>Mollusca</taxon>
        <taxon>Gastropoda</taxon>
        <taxon>Heterobranchia</taxon>
        <taxon>Euthyneura</taxon>
        <taxon>Panpulmonata</taxon>
        <taxon>Hygrophila</taxon>
        <taxon>Lymnaeoidea</taxon>
        <taxon>Lymnaeidae</taxon>
        <taxon>Lymnaea</taxon>
    </lineage>
</organism>
<dbReference type="InterPro" id="IPR012291">
    <property type="entry name" value="CBM2_carb-bd_dom_sf"/>
</dbReference>
<comment type="caution">
    <text evidence="1">The sequence shown here is derived from an EMBL/GenBank/DDBJ whole genome shotgun (WGS) entry which is preliminary data.</text>
</comment>
<dbReference type="Gene3D" id="2.60.40.290">
    <property type="match status" value="1"/>
</dbReference>
<reference evidence="1 2" key="1">
    <citation type="submission" date="2024-04" db="EMBL/GenBank/DDBJ databases">
        <authorList>
            <consortium name="Genoscope - CEA"/>
            <person name="William W."/>
        </authorList>
    </citation>
    <scope>NUCLEOTIDE SEQUENCE [LARGE SCALE GENOMIC DNA]</scope>
</reference>
<dbReference type="SUPFAM" id="SSF49384">
    <property type="entry name" value="Carbohydrate-binding domain"/>
    <property type="match status" value="1"/>
</dbReference>
<dbReference type="GO" id="GO:0004553">
    <property type="term" value="F:hydrolase activity, hydrolyzing O-glycosyl compounds"/>
    <property type="evidence" value="ECO:0007669"/>
    <property type="project" value="InterPro"/>
</dbReference>
<name>A0AAV2HU19_LYMST</name>
<protein>
    <submittedName>
        <fullName evidence="1">Uncharacterized protein</fullName>
    </submittedName>
</protein>
<evidence type="ECO:0000313" key="1">
    <source>
        <dbReference type="EMBL" id="CAL1537616.1"/>
    </source>
</evidence>
<evidence type="ECO:0000313" key="2">
    <source>
        <dbReference type="Proteomes" id="UP001497497"/>
    </source>
</evidence>